<comment type="caution">
    <text evidence="2">The sequence shown here is derived from an EMBL/GenBank/DDBJ whole genome shotgun (WGS) entry which is preliminary data.</text>
</comment>
<dbReference type="Pfam" id="PF20415">
    <property type="entry name" value="DUF6699"/>
    <property type="match status" value="1"/>
</dbReference>
<evidence type="ECO:0000313" key="4">
    <source>
        <dbReference type="Proteomes" id="UP000518752"/>
    </source>
</evidence>
<accession>A0A8H5H6C8</accession>
<evidence type="ECO:0000313" key="3">
    <source>
        <dbReference type="EMBL" id="KAF5387340.1"/>
    </source>
</evidence>
<evidence type="ECO:0000313" key="2">
    <source>
        <dbReference type="EMBL" id="KAF5377776.1"/>
    </source>
</evidence>
<evidence type="ECO:0000259" key="1">
    <source>
        <dbReference type="Pfam" id="PF20415"/>
    </source>
</evidence>
<reference evidence="2 4" key="1">
    <citation type="journal article" date="2020" name="ISME J.">
        <title>Uncovering the hidden diversity of litter-decomposition mechanisms in mushroom-forming fungi.</title>
        <authorList>
            <person name="Floudas D."/>
            <person name="Bentzer J."/>
            <person name="Ahren D."/>
            <person name="Johansson T."/>
            <person name="Persson P."/>
            <person name="Tunlid A."/>
        </authorList>
    </citation>
    <scope>NUCLEOTIDE SEQUENCE [LARGE SCALE GENOMIC DNA]</scope>
    <source>
        <strain evidence="2 4">CBS 406.79</strain>
    </source>
</reference>
<dbReference type="InterPro" id="IPR046522">
    <property type="entry name" value="DUF6699"/>
</dbReference>
<dbReference type="EMBL" id="JAACJN010000033">
    <property type="protein sequence ID" value="KAF5387340.1"/>
    <property type="molecule type" value="Genomic_DNA"/>
</dbReference>
<dbReference type="Proteomes" id="UP000518752">
    <property type="component" value="Unassembled WGS sequence"/>
</dbReference>
<name>A0A8H5H6C8_9AGAR</name>
<feature type="domain" description="DUF6699" evidence="1">
    <location>
        <begin position="133"/>
        <end position="230"/>
    </location>
</feature>
<dbReference type="OrthoDB" id="3265169at2759"/>
<keyword evidence="4" id="KW-1185">Reference proteome</keyword>
<dbReference type="AlphaFoldDB" id="A0A8H5H6C8"/>
<gene>
    <name evidence="3" type="ORF">D9757_005817</name>
    <name evidence="2" type="ORF">D9757_008054</name>
</gene>
<protein>
    <recommendedName>
        <fullName evidence="1">DUF6699 domain-containing protein</fullName>
    </recommendedName>
</protein>
<sequence>MDPSTGHGDTSLRYRNQRVAGARRYTLSDTELSLPSARLQRQEIVTRSLSSSPYGVYFPSRQVIATAAPLYIPSGRYRGSPPPQSAPALHYSVSPYAHIPLPSQSSVANRVSLHPLLRVASESVPQNNGTTELYIDLASPPEAIQITLTAAMVDRFQPATQPPLPSMSITHPLLPWYITVHRTVSAHVTVLDVLDTICRELNKRVPQMSEERDRRRRIDLLQGRRRFRGLREVNSGEDVWELVNS</sequence>
<dbReference type="EMBL" id="JAACJN010000081">
    <property type="protein sequence ID" value="KAF5377776.1"/>
    <property type="molecule type" value="Genomic_DNA"/>
</dbReference>
<organism evidence="2 4">
    <name type="scientific">Collybiopsis confluens</name>
    <dbReference type="NCBI Taxonomy" id="2823264"/>
    <lineage>
        <taxon>Eukaryota</taxon>
        <taxon>Fungi</taxon>
        <taxon>Dikarya</taxon>
        <taxon>Basidiomycota</taxon>
        <taxon>Agaricomycotina</taxon>
        <taxon>Agaricomycetes</taxon>
        <taxon>Agaricomycetidae</taxon>
        <taxon>Agaricales</taxon>
        <taxon>Marasmiineae</taxon>
        <taxon>Omphalotaceae</taxon>
        <taxon>Collybiopsis</taxon>
    </lineage>
</organism>
<proteinExistence type="predicted"/>